<protein>
    <submittedName>
        <fullName evidence="1">Uncharacterized protein</fullName>
    </submittedName>
</protein>
<evidence type="ECO:0000313" key="1">
    <source>
        <dbReference type="EMBL" id="KAG2233206.1"/>
    </source>
</evidence>
<proteinExistence type="predicted"/>
<name>A0A8H7SRV5_9FUNG</name>
<comment type="caution">
    <text evidence="1">The sequence shown here is derived from an EMBL/GenBank/DDBJ whole genome shotgun (WGS) entry which is preliminary data.</text>
</comment>
<gene>
    <name evidence="1" type="ORF">INT48_007626</name>
</gene>
<dbReference type="AlphaFoldDB" id="A0A8H7SRV5"/>
<evidence type="ECO:0000313" key="2">
    <source>
        <dbReference type="Proteomes" id="UP000613177"/>
    </source>
</evidence>
<accession>A0A8H7SRV5</accession>
<dbReference type="EMBL" id="JAEPRE010000086">
    <property type="protein sequence ID" value="KAG2233206.1"/>
    <property type="molecule type" value="Genomic_DNA"/>
</dbReference>
<organism evidence="1 2">
    <name type="scientific">Thamnidium elegans</name>
    <dbReference type="NCBI Taxonomy" id="101142"/>
    <lineage>
        <taxon>Eukaryota</taxon>
        <taxon>Fungi</taxon>
        <taxon>Fungi incertae sedis</taxon>
        <taxon>Mucoromycota</taxon>
        <taxon>Mucoromycotina</taxon>
        <taxon>Mucoromycetes</taxon>
        <taxon>Mucorales</taxon>
        <taxon>Mucorineae</taxon>
        <taxon>Mucoraceae</taxon>
        <taxon>Thamnidium</taxon>
    </lineage>
</organism>
<dbReference type="Proteomes" id="UP000613177">
    <property type="component" value="Unassembled WGS sequence"/>
</dbReference>
<reference evidence="1" key="1">
    <citation type="submission" date="2021-01" db="EMBL/GenBank/DDBJ databases">
        <title>Metabolic potential, ecology and presence of endohyphal bacteria is reflected in genomic diversity of Mucoromycotina.</title>
        <authorList>
            <person name="Muszewska A."/>
            <person name="Okrasinska A."/>
            <person name="Steczkiewicz K."/>
            <person name="Drgas O."/>
            <person name="Orlowska M."/>
            <person name="Perlinska-Lenart U."/>
            <person name="Aleksandrzak-Piekarczyk T."/>
            <person name="Szatraj K."/>
            <person name="Zielenkiewicz U."/>
            <person name="Pilsyk S."/>
            <person name="Malc E."/>
            <person name="Mieczkowski P."/>
            <person name="Kruszewska J.S."/>
            <person name="Biernat P."/>
            <person name="Pawlowska J."/>
        </authorList>
    </citation>
    <scope>NUCLEOTIDE SEQUENCE</scope>
    <source>
        <strain evidence="1">WA0000018081</strain>
    </source>
</reference>
<sequence>MSITYGYEANGRVITPPRLNNKITVSCNENTDRWVFYGTRPDILDWIKNHENIQLENAMFLTGKPLSFNTHTELVIDLLEYKDPEQSIYNYFKSLVQTDFLSEKVKVEIRARVESKDQMISTQCRVIVASGVLLGDIWRDLNQEWYQPTRTYVQQVNDLLNDNPGPVHIISTDTPIHIEIIDK</sequence>
<keyword evidence="2" id="KW-1185">Reference proteome</keyword>
<dbReference type="OrthoDB" id="2407359at2759"/>